<comment type="subcellular location">
    <subcellularLocation>
        <location evidence="1 8">Cytoplasm</location>
    </subcellularLocation>
</comment>
<dbReference type="Gene3D" id="3.10.20.340">
    <property type="entry name" value="ArgJ beta chain, C-terminal domain"/>
    <property type="match status" value="1"/>
</dbReference>
<dbReference type="FunFam" id="3.10.20.340:FF:000003">
    <property type="entry name" value="Arginine biosynthesis bifunctional protein ArgJ"/>
    <property type="match status" value="1"/>
</dbReference>
<comment type="subunit">
    <text evidence="3 8">Heterotetramer of two alpha and two beta chains.</text>
</comment>
<proteinExistence type="inferred from homology"/>
<feature type="binding site" evidence="8">
    <location>
        <position position="146"/>
    </location>
    <ligand>
        <name>substrate</name>
    </ligand>
</feature>
<feature type="site" description="Involved in the stabilization of negative charge on the oxyanion by the formation of the oxyanion hole" evidence="8">
    <location>
        <position position="110"/>
    </location>
</feature>
<accession>A0A1N6H5J4</accession>
<keyword evidence="8" id="KW-0028">Amino-acid biosynthesis</keyword>
<feature type="binding site" evidence="8">
    <location>
        <position position="168"/>
    </location>
    <ligand>
        <name>substrate</name>
    </ligand>
</feature>
<evidence type="ECO:0000313" key="9">
    <source>
        <dbReference type="EMBL" id="SIO15029.1"/>
    </source>
</evidence>
<dbReference type="STRING" id="232089.SAMN05443544_2908"/>
<dbReference type="EMBL" id="FSRJ01000004">
    <property type="protein sequence ID" value="SIO15029.1"/>
    <property type="molecule type" value="Genomic_DNA"/>
</dbReference>
<dbReference type="GO" id="GO:0006592">
    <property type="term" value="P:ornithine biosynthetic process"/>
    <property type="evidence" value="ECO:0007669"/>
    <property type="project" value="TreeGrafter"/>
</dbReference>
<keyword evidence="10" id="KW-1185">Reference proteome</keyword>
<feature type="chain" id="PRO_5023209233" description="Arginine biosynthesis bifunctional protein ArgJ beta chain" evidence="8">
    <location>
        <begin position="179"/>
        <end position="383"/>
    </location>
</feature>
<keyword evidence="8" id="KW-0055">Arginine biosynthesis</keyword>
<dbReference type="InterPro" id="IPR042195">
    <property type="entry name" value="ArgJ_beta_C"/>
</dbReference>
<evidence type="ECO:0000256" key="2">
    <source>
        <dbReference type="ARBA" id="ARBA00006774"/>
    </source>
</evidence>
<dbReference type="Gene3D" id="3.60.70.12">
    <property type="entry name" value="L-amino peptidase D-ALA esterase/amidase"/>
    <property type="match status" value="1"/>
</dbReference>
<feature type="site" description="Involved in the stabilization of negative charge on the oxyanion by the formation of the oxyanion hole" evidence="8">
    <location>
        <position position="109"/>
    </location>
</feature>
<evidence type="ECO:0000256" key="7">
    <source>
        <dbReference type="ARBA" id="ARBA00023315"/>
    </source>
</evidence>
<feature type="binding site" evidence="8">
    <location>
        <position position="383"/>
    </location>
    <ligand>
        <name>substrate</name>
    </ligand>
</feature>
<organism evidence="9 10">
    <name type="scientific">Agromyces cerinus subsp. cerinus</name>
    <dbReference type="NCBI Taxonomy" id="232089"/>
    <lineage>
        <taxon>Bacteria</taxon>
        <taxon>Bacillati</taxon>
        <taxon>Actinomycetota</taxon>
        <taxon>Actinomycetes</taxon>
        <taxon>Micrococcales</taxon>
        <taxon>Microbacteriaceae</taxon>
        <taxon>Agromyces</taxon>
    </lineage>
</organism>
<comment type="pathway">
    <text evidence="8">Amino-acid biosynthesis; L-arginine biosynthesis; N(2)-acetyl-L-ornithine from L-glutamate: step 1/4.</text>
</comment>
<dbReference type="CDD" id="cd02152">
    <property type="entry name" value="OAT"/>
    <property type="match status" value="1"/>
</dbReference>
<sequence length="383" mass="39227">MTVTHPQGFEAAGIAAGIKRSGALDLALVVNRGPAQEAAVVFTSNRAQANPIIWSKQVAADGIVSAIVLNSGGANCFTGPEGFQVTHRTAEAVASGLGIAAGDVLVCSTGLIGDQLDGEVLEEGVVSAIARLSTDGGDDAARAIMTTDTKPKQVVVEGGGWSIGGIAKGAGMLAPGLATMLVVVTTDAALPAGDLDTALRTATRLTFDRLDSDGCMSTNDQVTLLASGASAVTPDLGEFTEALTEACRNLALQLQADAEGASHDIAIEVVGAVTEDDAVEVGRSVARNNLFKAAIFGNDPNWGRVLAAIGTTSAPFDPYLVDVSMNGVRVCHAGRPDAPRDEVDLTPRATHVLIELHAGEASATIFTNDLTHDYVHENSAYAS</sequence>
<comment type="catalytic activity">
    <reaction evidence="8">
        <text>L-glutamate + acetyl-CoA = N-acetyl-L-glutamate + CoA + H(+)</text>
        <dbReference type="Rhea" id="RHEA:24292"/>
        <dbReference type="ChEBI" id="CHEBI:15378"/>
        <dbReference type="ChEBI" id="CHEBI:29985"/>
        <dbReference type="ChEBI" id="CHEBI:44337"/>
        <dbReference type="ChEBI" id="CHEBI:57287"/>
        <dbReference type="ChEBI" id="CHEBI:57288"/>
        <dbReference type="EC" id="2.3.1.1"/>
    </reaction>
</comment>
<dbReference type="GO" id="GO:0005737">
    <property type="term" value="C:cytoplasm"/>
    <property type="evidence" value="ECO:0007669"/>
    <property type="project" value="UniProtKB-SubCell"/>
</dbReference>
<dbReference type="NCBIfam" id="NF003802">
    <property type="entry name" value="PRK05388.1"/>
    <property type="match status" value="1"/>
</dbReference>
<dbReference type="GO" id="GO:0006526">
    <property type="term" value="P:L-arginine biosynthetic process"/>
    <property type="evidence" value="ECO:0007669"/>
    <property type="project" value="UniProtKB-UniRule"/>
</dbReference>
<dbReference type="UniPathway" id="UPA00068">
    <property type="reaction ID" value="UER00106"/>
</dbReference>
<feature type="binding site" evidence="8">
    <location>
        <position position="259"/>
    </location>
    <ligand>
        <name>substrate</name>
    </ligand>
</feature>
<dbReference type="InterPro" id="IPR002813">
    <property type="entry name" value="Arg_biosynth_ArgJ"/>
</dbReference>
<keyword evidence="4 8" id="KW-0963">Cytoplasm</keyword>
<dbReference type="Proteomes" id="UP000184699">
    <property type="component" value="Unassembled WGS sequence"/>
</dbReference>
<feature type="active site" description="Nucleophile" evidence="8">
    <location>
        <position position="179"/>
    </location>
</feature>
<comment type="pathway">
    <text evidence="8">Amino-acid biosynthesis; L-arginine biosynthesis; L-ornithine and N-acetyl-L-glutamate from L-glutamate and N(2)-acetyl-L-ornithine (cyclic): step 1/1.</text>
</comment>
<evidence type="ECO:0000256" key="5">
    <source>
        <dbReference type="ARBA" id="ARBA00022679"/>
    </source>
</evidence>
<reference evidence="10" key="1">
    <citation type="submission" date="2016-11" db="EMBL/GenBank/DDBJ databases">
        <authorList>
            <person name="Varghese N."/>
            <person name="Submissions S."/>
        </authorList>
    </citation>
    <scope>NUCLEOTIDE SEQUENCE [LARGE SCALE GENOMIC DNA]</scope>
    <source>
        <strain evidence="10">DSM 8595</strain>
    </source>
</reference>
<dbReference type="GO" id="GO:0004358">
    <property type="term" value="F:L-glutamate N-acetyltransferase activity, acting on acetyl-L-ornithine as donor"/>
    <property type="evidence" value="ECO:0007669"/>
    <property type="project" value="UniProtKB-UniRule"/>
</dbReference>
<dbReference type="PANTHER" id="PTHR23100">
    <property type="entry name" value="ARGININE BIOSYNTHESIS BIFUNCTIONAL PROTEIN ARGJ"/>
    <property type="match status" value="1"/>
</dbReference>
<keyword evidence="5 8" id="KW-0808">Transferase</keyword>
<dbReference type="OrthoDB" id="9804242at2"/>
<dbReference type="GO" id="GO:0004042">
    <property type="term" value="F:L-glutamate N-acetyltransferase activity"/>
    <property type="evidence" value="ECO:0007669"/>
    <property type="project" value="UniProtKB-UniRule"/>
</dbReference>
<evidence type="ECO:0000256" key="1">
    <source>
        <dbReference type="ARBA" id="ARBA00004496"/>
    </source>
</evidence>
<evidence type="ECO:0000256" key="6">
    <source>
        <dbReference type="ARBA" id="ARBA00022813"/>
    </source>
</evidence>
<gene>
    <name evidence="8" type="primary">argJ</name>
    <name evidence="9" type="ORF">SAMN05443544_2908</name>
</gene>
<dbReference type="HAMAP" id="MF_01106">
    <property type="entry name" value="ArgJ"/>
    <property type="match status" value="1"/>
</dbReference>
<dbReference type="EC" id="2.3.1.35" evidence="8"/>
<dbReference type="EC" id="2.3.1.1" evidence="8"/>
<dbReference type="Pfam" id="PF01960">
    <property type="entry name" value="ArgJ"/>
    <property type="match status" value="1"/>
</dbReference>
<comment type="function">
    <text evidence="8">Catalyzes two activities which are involved in the cyclic version of arginine biosynthesis: the synthesis of N-acetylglutamate from glutamate and acetyl-CoA as the acetyl donor, and of ornithine by transacetylation between N(2)-acetylornithine and glutamate.</text>
</comment>
<evidence type="ECO:0000256" key="3">
    <source>
        <dbReference type="ARBA" id="ARBA00011475"/>
    </source>
</evidence>
<comment type="catalytic activity">
    <reaction evidence="8">
        <text>N(2)-acetyl-L-ornithine + L-glutamate = N-acetyl-L-glutamate + L-ornithine</text>
        <dbReference type="Rhea" id="RHEA:15349"/>
        <dbReference type="ChEBI" id="CHEBI:29985"/>
        <dbReference type="ChEBI" id="CHEBI:44337"/>
        <dbReference type="ChEBI" id="CHEBI:46911"/>
        <dbReference type="ChEBI" id="CHEBI:57805"/>
        <dbReference type="EC" id="2.3.1.35"/>
    </reaction>
</comment>
<dbReference type="InterPro" id="IPR016117">
    <property type="entry name" value="ArgJ-like_dom_sf"/>
</dbReference>
<evidence type="ECO:0000256" key="4">
    <source>
        <dbReference type="ARBA" id="ARBA00022490"/>
    </source>
</evidence>
<dbReference type="PANTHER" id="PTHR23100:SF0">
    <property type="entry name" value="ARGININE BIOSYNTHESIS BIFUNCTIONAL PROTEIN ARGJ, MITOCHONDRIAL"/>
    <property type="match status" value="1"/>
</dbReference>
<keyword evidence="6 8" id="KW-0068">Autocatalytic cleavage</keyword>
<evidence type="ECO:0000256" key="8">
    <source>
        <dbReference type="HAMAP-Rule" id="MF_01106"/>
    </source>
</evidence>
<feature type="binding site" evidence="8">
    <location>
        <position position="179"/>
    </location>
    <ligand>
        <name>substrate</name>
    </ligand>
</feature>
<name>A0A1N6H5J4_9MICO</name>
<dbReference type="NCBIfam" id="TIGR00120">
    <property type="entry name" value="ArgJ"/>
    <property type="match status" value="1"/>
</dbReference>
<evidence type="ECO:0000313" key="10">
    <source>
        <dbReference type="Proteomes" id="UP000184699"/>
    </source>
</evidence>
<feature type="chain" id="PRO_5023209234" description="Arginine biosynthesis bifunctional protein ArgJ alpha chain" evidence="8">
    <location>
        <begin position="1"/>
        <end position="178"/>
    </location>
</feature>
<comment type="similarity">
    <text evidence="2 8">Belongs to the ArgJ family.</text>
</comment>
<keyword evidence="7 8" id="KW-0012">Acyltransferase</keyword>
<dbReference type="AlphaFoldDB" id="A0A1N6H5J4"/>
<keyword evidence="8" id="KW-0511">Multifunctional enzyme</keyword>
<dbReference type="SUPFAM" id="SSF56266">
    <property type="entry name" value="DmpA/ArgJ-like"/>
    <property type="match status" value="1"/>
</dbReference>
<dbReference type="RefSeq" id="WP_074261080.1">
    <property type="nucleotide sequence ID" value="NZ_FSRJ01000004.1"/>
</dbReference>
<feature type="binding site" evidence="8">
    <location>
        <position position="378"/>
    </location>
    <ligand>
        <name>substrate</name>
    </ligand>
</feature>
<protein>
    <recommendedName>
        <fullName evidence="8">Arginine biosynthesis bifunctional protein ArgJ</fullName>
    </recommendedName>
    <domain>
        <recommendedName>
            <fullName evidence="8">Glutamate N-acetyltransferase</fullName>
            <ecNumber evidence="8">2.3.1.35</ecNumber>
        </recommendedName>
        <alternativeName>
            <fullName evidence="8">Ornithine acetyltransferase</fullName>
            <shortName evidence="8">OATase</shortName>
        </alternativeName>
        <alternativeName>
            <fullName evidence="8">Ornithine transacetylase</fullName>
        </alternativeName>
    </domain>
    <domain>
        <recommendedName>
            <fullName evidence="8">Amino-acid acetyltransferase</fullName>
            <ecNumber evidence="8">2.3.1.1</ecNumber>
        </recommendedName>
        <alternativeName>
            <fullName evidence="8">N-acetylglutamate synthase</fullName>
            <shortName evidence="8">AGSase</shortName>
        </alternativeName>
    </domain>
    <component>
        <recommendedName>
            <fullName evidence="8">Arginine biosynthesis bifunctional protein ArgJ alpha chain</fullName>
        </recommendedName>
    </component>
    <component>
        <recommendedName>
            <fullName evidence="8">Arginine biosynthesis bifunctional protein ArgJ beta chain</fullName>
        </recommendedName>
    </component>
</protein>
<feature type="site" description="Cleavage; by autolysis" evidence="8">
    <location>
        <begin position="178"/>
        <end position="179"/>
    </location>
</feature>